<accession>A0AAD9RM80</accession>
<protein>
    <submittedName>
        <fullName evidence="3">Uncharacterized protein</fullName>
    </submittedName>
</protein>
<keyword evidence="4" id="KW-1185">Reference proteome</keyword>
<evidence type="ECO:0000256" key="1">
    <source>
        <dbReference type="SAM" id="MobiDB-lite"/>
    </source>
</evidence>
<organism evidence="3 4">
    <name type="scientific">Odynerus spinipes</name>
    <dbReference type="NCBI Taxonomy" id="1348599"/>
    <lineage>
        <taxon>Eukaryota</taxon>
        <taxon>Metazoa</taxon>
        <taxon>Ecdysozoa</taxon>
        <taxon>Arthropoda</taxon>
        <taxon>Hexapoda</taxon>
        <taxon>Insecta</taxon>
        <taxon>Pterygota</taxon>
        <taxon>Neoptera</taxon>
        <taxon>Endopterygota</taxon>
        <taxon>Hymenoptera</taxon>
        <taxon>Apocrita</taxon>
        <taxon>Aculeata</taxon>
        <taxon>Vespoidea</taxon>
        <taxon>Vespidae</taxon>
        <taxon>Eumeninae</taxon>
        <taxon>Odynerus</taxon>
    </lineage>
</organism>
<feature type="region of interest" description="Disordered" evidence="1">
    <location>
        <begin position="99"/>
        <end position="136"/>
    </location>
</feature>
<name>A0AAD9RM80_9HYME</name>
<gene>
    <name evidence="3" type="ORF">KPH14_004597</name>
</gene>
<evidence type="ECO:0000313" key="3">
    <source>
        <dbReference type="EMBL" id="KAK2582251.1"/>
    </source>
</evidence>
<keyword evidence="2" id="KW-0472">Membrane</keyword>
<keyword evidence="2" id="KW-1133">Transmembrane helix</keyword>
<comment type="caution">
    <text evidence="3">The sequence shown here is derived from an EMBL/GenBank/DDBJ whole genome shotgun (WGS) entry which is preliminary data.</text>
</comment>
<dbReference type="AlphaFoldDB" id="A0AAD9RM80"/>
<evidence type="ECO:0000256" key="2">
    <source>
        <dbReference type="SAM" id="Phobius"/>
    </source>
</evidence>
<evidence type="ECO:0000313" key="4">
    <source>
        <dbReference type="Proteomes" id="UP001258017"/>
    </source>
</evidence>
<reference evidence="3" key="1">
    <citation type="submission" date="2021-08" db="EMBL/GenBank/DDBJ databases">
        <authorList>
            <person name="Misof B."/>
            <person name="Oliver O."/>
            <person name="Podsiadlowski L."/>
            <person name="Donath A."/>
            <person name="Peters R."/>
            <person name="Mayer C."/>
            <person name="Rust J."/>
            <person name="Gunkel S."/>
            <person name="Lesny P."/>
            <person name="Martin S."/>
            <person name="Oeyen J.P."/>
            <person name="Petersen M."/>
            <person name="Panagiotis P."/>
            <person name="Wilbrandt J."/>
            <person name="Tanja T."/>
        </authorList>
    </citation>
    <scope>NUCLEOTIDE SEQUENCE</scope>
    <source>
        <strain evidence="3">GBR_01_08_01A</strain>
        <tissue evidence="3">Thorax + abdomen</tissue>
    </source>
</reference>
<keyword evidence="2" id="KW-0812">Transmembrane</keyword>
<feature type="compositionally biased region" description="Basic and acidic residues" evidence="1">
    <location>
        <begin position="113"/>
        <end position="126"/>
    </location>
</feature>
<proteinExistence type="predicted"/>
<feature type="transmembrane region" description="Helical" evidence="2">
    <location>
        <begin position="163"/>
        <end position="186"/>
    </location>
</feature>
<sequence length="239" mass="28238">MEKKKKIHQWDEVIERDHLEIYEGNRRTFGKINLDRMQTGLILRFFLITVCFHRAWTTSDTNVELTSKTRDFEITTEMAAVPITTAVQSYRRSRYYRRGYNKNQDDDDDDEAPDYHDDHDDHGDHDDHDDEDDHGDMKAISQPKLDYWAGYYDFLINEGSYKFWAVFQLATAALLIYSGFAALYYAKVNPPTTDEDYDDIFRKRRKRYALSPSSLDRPFSGLDSVTFQRIFDAIAREIH</sequence>
<reference evidence="3" key="2">
    <citation type="journal article" date="2023" name="Commun. Biol.">
        <title>Intrasexual cuticular hydrocarbon dimorphism in a wasp sheds light on hydrocarbon biosynthesis genes in Hymenoptera.</title>
        <authorList>
            <person name="Moris V.C."/>
            <person name="Podsiadlowski L."/>
            <person name="Martin S."/>
            <person name="Oeyen J.P."/>
            <person name="Donath A."/>
            <person name="Petersen M."/>
            <person name="Wilbrandt J."/>
            <person name="Misof B."/>
            <person name="Liedtke D."/>
            <person name="Thamm M."/>
            <person name="Scheiner R."/>
            <person name="Schmitt T."/>
            <person name="Niehuis O."/>
        </authorList>
    </citation>
    <scope>NUCLEOTIDE SEQUENCE</scope>
    <source>
        <strain evidence="3">GBR_01_08_01A</strain>
    </source>
</reference>
<dbReference type="EMBL" id="JAIFRP010000031">
    <property type="protein sequence ID" value="KAK2582251.1"/>
    <property type="molecule type" value="Genomic_DNA"/>
</dbReference>
<dbReference type="Proteomes" id="UP001258017">
    <property type="component" value="Unassembled WGS sequence"/>
</dbReference>